<dbReference type="InParanoid" id="W2RY21"/>
<name>W2RY21_CYPE1</name>
<keyword evidence="9" id="KW-0067">ATP-binding</keyword>
<protein>
    <recommendedName>
        <fullName evidence="4">adenosine kinase</fullName>
        <ecNumber evidence="4">2.7.1.20</ecNumber>
    </recommendedName>
</protein>
<dbReference type="HOGENOM" id="CLU_045832_1_0_1"/>
<dbReference type="GO" id="GO:0006144">
    <property type="term" value="P:purine nucleobase metabolic process"/>
    <property type="evidence" value="ECO:0007669"/>
    <property type="project" value="EnsemblFungi"/>
</dbReference>
<dbReference type="FunCoup" id="W2RY21">
    <property type="interactions" value="1274"/>
</dbReference>
<evidence type="ECO:0000256" key="7">
    <source>
        <dbReference type="ARBA" id="ARBA00022741"/>
    </source>
</evidence>
<sequence>MAGKSFKLLCLENPLLDIQGQGDQAMLEEYGLKLDDTLLVDAEKEPEKMGLYDDLIKNRNAKLIPGGAAQNTARGAQYMLGPDSVWYIGSVGDDEYSKLLREKCAEQGLHVEYHVDSAPTGKCGVVITDHHRTMLTHLAAANNYKLTHLQQPSIWSLVTSTPVYYVGGYHLTVCPPAAMALATHAAETNKTFMLSLSAGFIPQFFKDPLSEILPYCDYVFGNENEATTWAENNGFESVKDNIPEAAKALAGTEKVNAKRPRVVIITQGTDPTIVAVKEDGKEAQVQEYPVAAIDGKDIVDTNGAGDAFAGGFCAGIVEGKSLEESIAQGHWLARLGLKELGPSYVLLYPFSFVRSFAHRSAMRFEYRIPPMDAVADQFARSLPFSHFTIALPTSQIHPPASPIPG</sequence>
<dbReference type="UniPathway" id="UPA00588">
    <property type="reaction ID" value="UER00659"/>
</dbReference>
<keyword evidence="8" id="KW-0418">Kinase</keyword>
<evidence type="ECO:0000256" key="4">
    <source>
        <dbReference type="ARBA" id="ARBA00012119"/>
    </source>
</evidence>
<dbReference type="PANTHER" id="PTHR45769">
    <property type="entry name" value="ADENOSINE KINASE"/>
    <property type="match status" value="1"/>
</dbReference>
<dbReference type="STRING" id="1220924.W2RY21"/>
<dbReference type="eggNOG" id="KOG2854">
    <property type="taxonomic scope" value="Eukaryota"/>
</dbReference>
<keyword evidence="5" id="KW-0808">Transferase</keyword>
<reference evidence="12 13" key="1">
    <citation type="submission" date="2013-03" db="EMBL/GenBank/DDBJ databases">
        <title>The Genome Sequence of Phialophora europaea CBS 101466.</title>
        <authorList>
            <consortium name="The Broad Institute Genomics Platform"/>
            <person name="Cuomo C."/>
            <person name="de Hoog S."/>
            <person name="Gorbushina A."/>
            <person name="Walker B."/>
            <person name="Young S.K."/>
            <person name="Zeng Q."/>
            <person name="Gargeya S."/>
            <person name="Fitzgerald M."/>
            <person name="Haas B."/>
            <person name="Abouelleil A."/>
            <person name="Allen A.W."/>
            <person name="Alvarado L."/>
            <person name="Arachchi H.M."/>
            <person name="Berlin A.M."/>
            <person name="Chapman S.B."/>
            <person name="Gainer-Dewar J."/>
            <person name="Goldberg J."/>
            <person name="Griggs A."/>
            <person name="Gujja S."/>
            <person name="Hansen M."/>
            <person name="Howarth C."/>
            <person name="Imamovic A."/>
            <person name="Ireland A."/>
            <person name="Larimer J."/>
            <person name="McCowan C."/>
            <person name="Murphy C."/>
            <person name="Pearson M."/>
            <person name="Poon T.W."/>
            <person name="Priest M."/>
            <person name="Roberts A."/>
            <person name="Saif S."/>
            <person name="Shea T."/>
            <person name="Sisk P."/>
            <person name="Sykes S."/>
            <person name="Wortman J."/>
            <person name="Nusbaum C."/>
            <person name="Birren B."/>
        </authorList>
    </citation>
    <scope>NUCLEOTIDE SEQUENCE [LARGE SCALE GENOMIC DNA]</scope>
    <source>
        <strain evidence="12 13">CBS 101466</strain>
    </source>
</reference>
<comment type="cofactor">
    <cofactor evidence="1">
        <name>Mg(2+)</name>
        <dbReference type="ChEBI" id="CHEBI:18420"/>
    </cofactor>
</comment>
<proteinExistence type="inferred from homology"/>
<dbReference type="PRINTS" id="PR00989">
    <property type="entry name" value="ADENOKINASE"/>
</dbReference>
<dbReference type="SUPFAM" id="SSF53613">
    <property type="entry name" value="Ribokinase-like"/>
    <property type="match status" value="1"/>
</dbReference>
<evidence type="ECO:0000256" key="5">
    <source>
        <dbReference type="ARBA" id="ARBA00022679"/>
    </source>
</evidence>
<evidence type="ECO:0000256" key="3">
    <source>
        <dbReference type="ARBA" id="ARBA00010688"/>
    </source>
</evidence>
<comment type="pathway">
    <text evidence="2">Purine metabolism; AMP biosynthesis via salvage pathway; AMP from adenosine: step 1/1.</text>
</comment>
<evidence type="ECO:0000256" key="10">
    <source>
        <dbReference type="PIRSR" id="PIRSR601805-1"/>
    </source>
</evidence>
<keyword evidence="6" id="KW-0660">Purine salvage</keyword>
<organism evidence="12 13">
    <name type="scientific">Cyphellophora europaea (strain CBS 101466)</name>
    <name type="common">Phialophora europaea</name>
    <dbReference type="NCBI Taxonomy" id="1220924"/>
    <lineage>
        <taxon>Eukaryota</taxon>
        <taxon>Fungi</taxon>
        <taxon>Dikarya</taxon>
        <taxon>Ascomycota</taxon>
        <taxon>Pezizomycotina</taxon>
        <taxon>Eurotiomycetes</taxon>
        <taxon>Chaetothyriomycetidae</taxon>
        <taxon>Chaetothyriales</taxon>
        <taxon>Cyphellophoraceae</taxon>
        <taxon>Cyphellophora</taxon>
    </lineage>
</organism>
<dbReference type="FunFam" id="3.40.1190.20:FF:000014">
    <property type="entry name" value="ADO1p Adenosine kinase"/>
    <property type="match status" value="1"/>
</dbReference>
<comment type="similarity">
    <text evidence="3">Belongs to the carbohydrate kinase PfkB family.</text>
</comment>
<gene>
    <name evidence="12" type="ORF">HMPREF1541_04967</name>
</gene>
<dbReference type="InterPro" id="IPR029056">
    <property type="entry name" value="Ribokinase-like"/>
</dbReference>
<dbReference type="RefSeq" id="XP_008717531.1">
    <property type="nucleotide sequence ID" value="XM_008719309.1"/>
</dbReference>
<evidence type="ECO:0000256" key="1">
    <source>
        <dbReference type="ARBA" id="ARBA00001946"/>
    </source>
</evidence>
<dbReference type="Proteomes" id="UP000030752">
    <property type="component" value="Unassembled WGS sequence"/>
</dbReference>
<dbReference type="GO" id="GO:0005634">
    <property type="term" value="C:nucleus"/>
    <property type="evidence" value="ECO:0007669"/>
    <property type="project" value="TreeGrafter"/>
</dbReference>
<keyword evidence="7" id="KW-0547">Nucleotide-binding</keyword>
<feature type="active site" description="Proton acceptor" evidence="10">
    <location>
        <position position="306"/>
    </location>
</feature>
<dbReference type="GO" id="GO:0005524">
    <property type="term" value="F:ATP binding"/>
    <property type="evidence" value="ECO:0007669"/>
    <property type="project" value="UniProtKB-KW"/>
</dbReference>
<evidence type="ECO:0000259" key="11">
    <source>
        <dbReference type="Pfam" id="PF00294"/>
    </source>
</evidence>
<evidence type="ECO:0000256" key="6">
    <source>
        <dbReference type="ARBA" id="ARBA00022726"/>
    </source>
</evidence>
<dbReference type="GO" id="GO:0005829">
    <property type="term" value="C:cytosol"/>
    <property type="evidence" value="ECO:0007669"/>
    <property type="project" value="TreeGrafter"/>
</dbReference>
<dbReference type="Gene3D" id="3.30.1110.10">
    <property type="match status" value="1"/>
</dbReference>
<dbReference type="VEuPathDB" id="FungiDB:HMPREF1541_04967"/>
<dbReference type="Gene3D" id="3.40.1190.20">
    <property type="match status" value="1"/>
</dbReference>
<keyword evidence="13" id="KW-1185">Reference proteome</keyword>
<evidence type="ECO:0000313" key="12">
    <source>
        <dbReference type="EMBL" id="ETN40688.1"/>
    </source>
</evidence>
<evidence type="ECO:0000256" key="9">
    <source>
        <dbReference type="ARBA" id="ARBA00022840"/>
    </source>
</evidence>
<dbReference type="InterPro" id="IPR001805">
    <property type="entry name" value="Adenokinase"/>
</dbReference>
<dbReference type="Pfam" id="PF00294">
    <property type="entry name" value="PfkB"/>
    <property type="match status" value="1"/>
</dbReference>
<dbReference type="AlphaFoldDB" id="W2RY21"/>
<accession>W2RY21</accession>
<dbReference type="InterPro" id="IPR011611">
    <property type="entry name" value="PfkB_dom"/>
</dbReference>
<feature type="domain" description="Carbohydrate kinase PfkB" evidence="11">
    <location>
        <begin position="36"/>
        <end position="342"/>
    </location>
</feature>
<dbReference type="PANTHER" id="PTHR45769:SF3">
    <property type="entry name" value="ADENOSINE KINASE"/>
    <property type="match status" value="1"/>
</dbReference>
<dbReference type="EC" id="2.7.1.20" evidence="4"/>
<dbReference type="EMBL" id="KB822720">
    <property type="protein sequence ID" value="ETN40688.1"/>
    <property type="molecule type" value="Genomic_DNA"/>
</dbReference>
<dbReference type="OrthoDB" id="432447at2759"/>
<evidence type="ECO:0000256" key="2">
    <source>
        <dbReference type="ARBA" id="ARBA00004801"/>
    </source>
</evidence>
<dbReference type="CDD" id="cd01168">
    <property type="entry name" value="adenosine_kinase"/>
    <property type="match status" value="1"/>
</dbReference>
<dbReference type="GeneID" id="19972306"/>
<dbReference type="GO" id="GO:0004001">
    <property type="term" value="F:adenosine kinase activity"/>
    <property type="evidence" value="ECO:0007669"/>
    <property type="project" value="UniProtKB-EC"/>
</dbReference>
<dbReference type="GO" id="GO:0006166">
    <property type="term" value="P:purine ribonucleoside salvage"/>
    <property type="evidence" value="ECO:0007669"/>
    <property type="project" value="UniProtKB-KW"/>
</dbReference>
<evidence type="ECO:0000313" key="13">
    <source>
        <dbReference type="Proteomes" id="UP000030752"/>
    </source>
</evidence>
<dbReference type="GO" id="GO:0044209">
    <property type="term" value="P:AMP salvage"/>
    <property type="evidence" value="ECO:0007669"/>
    <property type="project" value="UniProtKB-UniPathway"/>
</dbReference>
<evidence type="ECO:0000256" key="8">
    <source>
        <dbReference type="ARBA" id="ARBA00022777"/>
    </source>
</evidence>